<dbReference type="PANTHER" id="PTHR35813:SF1">
    <property type="entry name" value="INNER MEMBRANE PROTEIN YBAN"/>
    <property type="match status" value="1"/>
</dbReference>
<evidence type="ECO:0000256" key="1">
    <source>
        <dbReference type="SAM" id="Phobius"/>
    </source>
</evidence>
<dbReference type="OrthoDB" id="9816293at2"/>
<accession>A0A562NMF8</accession>
<feature type="transmembrane region" description="Helical" evidence="1">
    <location>
        <begin position="12"/>
        <end position="38"/>
    </location>
</feature>
<feature type="transmembrane region" description="Helical" evidence="1">
    <location>
        <begin position="96"/>
        <end position="113"/>
    </location>
</feature>
<dbReference type="Proteomes" id="UP000316225">
    <property type="component" value="Unassembled WGS sequence"/>
</dbReference>
<reference evidence="2 3" key="1">
    <citation type="journal article" date="2015" name="Stand. Genomic Sci.">
        <title>Genomic Encyclopedia of Bacterial and Archaeal Type Strains, Phase III: the genomes of soil and plant-associated and newly described type strains.</title>
        <authorList>
            <person name="Whitman W.B."/>
            <person name="Woyke T."/>
            <person name="Klenk H.P."/>
            <person name="Zhou Y."/>
            <person name="Lilburn T.G."/>
            <person name="Beck B.J."/>
            <person name="De Vos P."/>
            <person name="Vandamme P."/>
            <person name="Eisen J.A."/>
            <person name="Garrity G."/>
            <person name="Hugenholtz P."/>
            <person name="Kyrpides N.C."/>
        </authorList>
    </citation>
    <scope>NUCLEOTIDE SEQUENCE [LARGE SCALE GENOMIC DNA]</scope>
    <source>
        <strain evidence="2 3">CGMCC 1.5364</strain>
    </source>
</reference>
<organism evidence="2 3">
    <name type="scientific">Paracoccus sulfuroxidans</name>
    <dbReference type="NCBI Taxonomy" id="384678"/>
    <lineage>
        <taxon>Bacteria</taxon>
        <taxon>Pseudomonadati</taxon>
        <taxon>Pseudomonadota</taxon>
        <taxon>Alphaproteobacteria</taxon>
        <taxon>Rhodobacterales</taxon>
        <taxon>Paracoccaceae</taxon>
        <taxon>Paracoccus</taxon>
    </lineage>
</organism>
<evidence type="ECO:0000313" key="2">
    <source>
        <dbReference type="EMBL" id="TWI33399.1"/>
    </source>
</evidence>
<dbReference type="Pfam" id="PF04304">
    <property type="entry name" value="DUF454"/>
    <property type="match status" value="1"/>
</dbReference>
<protein>
    <recommendedName>
        <fullName evidence="4">Inner membrane protein</fullName>
    </recommendedName>
</protein>
<dbReference type="PANTHER" id="PTHR35813">
    <property type="entry name" value="INNER MEMBRANE PROTEIN YBAN"/>
    <property type="match status" value="1"/>
</dbReference>
<name>A0A562NMF8_9RHOB</name>
<keyword evidence="1" id="KW-0812">Transmembrane</keyword>
<dbReference type="GO" id="GO:0005886">
    <property type="term" value="C:plasma membrane"/>
    <property type="evidence" value="ECO:0007669"/>
    <property type="project" value="TreeGrafter"/>
</dbReference>
<proteinExistence type="predicted"/>
<dbReference type="AlphaFoldDB" id="A0A562NMF8"/>
<keyword evidence="1" id="KW-1133">Transmembrane helix</keyword>
<keyword evidence="3" id="KW-1185">Reference proteome</keyword>
<keyword evidence="1" id="KW-0472">Membrane</keyword>
<dbReference type="PIRSF" id="PIRSF016789">
    <property type="entry name" value="DUF454"/>
    <property type="match status" value="1"/>
</dbReference>
<dbReference type="EMBL" id="VLKU01000007">
    <property type="protein sequence ID" value="TWI33399.1"/>
    <property type="molecule type" value="Genomic_DNA"/>
</dbReference>
<gene>
    <name evidence="2" type="ORF">IQ24_02542</name>
</gene>
<dbReference type="InterPro" id="IPR007401">
    <property type="entry name" value="DUF454"/>
</dbReference>
<sequence length="117" mass="13055">MRYLCLTLGWVSLALGFIGAVLPVMPTVPFLIVAVWAFSRSSHRLRDRILHHPQFGPPIRAWQERGVITRMTKVWATLAMACGVGWGLWLGLDLRLVAAQATICTLIAAYLITRPET</sequence>
<dbReference type="RefSeq" id="WP_145398378.1">
    <property type="nucleotide sequence ID" value="NZ_VLKU01000007.1"/>
</dbReference>
<evidence type="ECO:0008006" key="4">
    <source>
        <dbReference type="Google" id="ProtNLM"/>
    </source>
</evidence>
<comment type="caution">
    <text evidence="2">The sequence shown here is derived from an EMBL/GenBank/DDBJ whole genome shotgun (WGS) entry which is preliminary data.</text>
</comment>
<feature type="transmembrane region" description="Helical" evidence="1">
    <location>
        <begin position="74"/>
        <end position="90"/>
    </location>
</feature>
<evidence type="ECO:0000313" key="3">
    <source>
        <dbReference type="Proteomes" id="UP000316225"/>
    </source>
</evidence>